<keyword evidence="2" id="KW-1185">Reference proteome</keyword>
<reference evidence="1" key="1">
    <citation type="submission" date="2023-08" db="EMBL/GenBank/DDBJ databases">
        <authorList>
            <person name="Chen Y."/>
            <person name="Shah S."/>
            <person name="Dougan E. K."/>
            <person name="Thang M."/>
            <person name="Chan C."/>
        </authorList>
    </citation>
    <scope>NUCLEOTIDE SEQUENCE</scope>
</reference>
<accession>A0AA36HSF6</accession>
<sequence>MTTIRNVFGPLTFPNAGLFRLCYSPDGVQWQELDPSIAVFGAESTTNKFWCPVSSLKREECKITPSITGCECTGKVQGYKRSNVTDEFMLLGMPNPAWPPWRASLTYVDQSCGGSVDAAPFDNKVSNVANEIGYEIHNFGLIKDGFDLGVWKVCYCAGFDFDNGAGDGGTVTVCSNNAPQDFPQEVGLLIVINVQSLMRQAGSRDITVYPTLRFGLVVNCGHDGVLNKAPDSVSGGCSTGTSSRYKIIRSSDQSYKPYYDPDAGCRFLPQAATVLEGAQVLGGHLGPTNCVGPSTCWDEPEEVMGGKAPTFLDVQVDASYENRVMIAATYDVCYCDENCLNSVYWFKAGTLDVEPVVTRFTTDYLTGSFGENPAIVNTGRLLVFLGLGTTGSPVMGSWTGGTETKTREMKLLRDDDGNVDKESCLNTPQPLGISGHRLVSGNTDYTEPETILEVLDPGRPRGQLYGKVCNNDVR</sequence>
<dbReference type="AlphaFoldDB" id="A0AA36HSF6"/>
<evidence type="ECO:0000313" key="1">
    <source>
        <dbReference type="EMBL" id="CAJ1373644.1"/>
    </source>
</evidence>
<name>A0AA36HSF6_9DINO</name>
<dbReference type="EMBL" id="CAUJNA010000206">
    <property type="protein sequence ID" value="CAJ1373644.1"/>
    <property type="molecule type" value="Genomic_DNA"/>
</dbReference>
<gene>
    <name evidence="1" type="ORF">EVOR1521_LOCUS3402</name>
</gene>
<evidence type="ECO:0000313" key="2">
    <source>
        <dbReference type="Proteomes" id="UP001178507"/>
    </source>
</evidence>
<comment type="caution">
    <text evidence="1">The sequence shown here is derived from an EMBL/GenBank/DDBJ whole genome shotgun (WGS) entry which is preliminary data.</text>
</comment>
<protein>
    <submittedName>
        <fullName evidence="1">Uncharacterized protein</fullName>
    </submittedName>
</protein>
<organism evidence="1 2">
    <name type="scientific">Effrenium voratum</name>
    <dbReference type="NCBI Taxonomy" id="2562239"/>
    <lineage>
        <taxon>Eukaryota</taxon>
        <taxon>Sar</taxon>
        <taxon>Alveolata</taxon>
        <taxon>Dinophyceae</taxon>
        <taxon>Suessiales</taxon>
        <taxon>Symbiodiniaceae</taxon>
        <taxon>Effrenium</taxon>
    </lineage>
</organism>
<dbReference type="Proteomes" id="UP001178507">
    <property type="component" value="Unassembled WGS sequence"/>
</dbReference>
<proteinExistence type="predicted"/>